<dbReference type="Proteomes" id="UP001161247">
    <property type="component" value="Chromosome 4"/>
</dbReference>
<dbReference type="EMBL" id="OX459121">
    <property type="protein sequence ID" value="CAI9101708.1"/>
    <property type="molecule type" value="Genomic_DNA"/>
</dbReference>
<feature type="domain" description="F-box" evidence="1">
    <location>
        <begin position="16"/>
        <end position="57"/>
    </location>
</feature>
<evidence type="ECO:0000313" key="2">
    <source>
        <dbReference type="EMBL" id="CAI9101708.1"/>
    </source>
</evidence>
<name>A0AAV1D2A5_OLDCO</name>
<organism evidence="2 3">
    <name type="scientific">Oldenlandia corymbosa var. corymbosa</name>
    <dbReference type="NCBI Taxonomy" id="529605"/>
    <lineage>
        <taxon>Eukaryota</taxon>
        <taxon>Viridiplantae</taxon>
        <taxon>Streptophyta</taxon>
        <taxon>Embryophyta</taxon>
        <taxon>Tracheophyta</taxon>
        <taxon>Spermatophyta</taxon>
        <taxon>Magnoliopsida</taxon>
        <taxon>eudicotyledons</taxon>
        <taxon>Gunneridae</taxon>
        <taxon>Pentapetalae</taxon>
        <taxon>asterids</taxon>
        <taxon>lamiids</taxon>
        <taxon>Gentianales</taxon>
        <taxon>Rubiaceae</taxon>
        <taxon>Rubioideae</taxon>
        <taxon>Spermacoceae</taxon>
        <taxon>Hedyotis-Oldenlandia complex</taxon>
        <taxon>Oldenlandia</taxon>
    </lineage>
</organism>
<accession>A0AAV1D2A5</accession>
<gene>
    <name evidence="2" type="ORF">OLC1_LOCUS11240</name>
</gene>
<evidence type="ECO:0000259" key="1">
    <source>
        <dbReference type="SMART" id="SM00256"/>
    </source>
</evidence>
<dbReference type="InterPro" id="IPR001810">
    <property type="entry name" value="F-box_dom"/>
</dbReference>
<sequence length="336" mass="38048">MTPGMLLSGLDFVKCLDSDVVLKILSCLDDPADLVRASLVSHAWRDFVIANDLSKQLCVKWFPQLSNVVYVTDPTSKFSSSIEVEIRLRDHKVYAYLLHALTKLNPAPIECIKEAFSASSTDRYPAESIVHTLDPVVRGVPFWSYWSSKGRNDPSIPETLIYKLKSNFCVISEIGVEPFEASYQTGRPIYSARSVKFRMGHPKSKMEVKSSLSILLQEPADDEFIWTYTSPEFPMAQETRMQHFKLPEPVLCIGGYVLIELLGRVQTQASDGLYYICISHVKVLGRPLSPAFDVEVIEPSSSGKFVLQYFPDALQERRLQFHEIQSPFSDEQYGFD</sequence>
<dbReference type="SUPFAM" id="SSF81383">
    <property type="entry name" value="F-box domain"/>
    <property type="match status" value="1"/>
</dbReference>
<dbReference type="InterPro" id="IPR036047">
    <property type="entry name" value="F-box-like_dom_sf"/>
</dbReference>
<proteinExistence type="predicted"/>
<dbReference type="InterPro" id="IPR055336">
    <property type="entry name" value="At4g00755-like"/>
</dbReference>
<dbReference type="Pfam" id="PF12937">
    <property type="entry name" value="F-box-like"/>
    <property type="match status" value="1"/>
</dbReference>
<evidence type="ECO:0000313" key="3">
    <source>
        <dbReference type="Proteomes" id="UP001161247"/>
    </source>
</evidence>
<dbReference type="PANTHER" id="PTHR39741:SF14">
    <property type="entry name" value="F-BOX DOMAIN-CONTAINING PROTEIN"/>
    <property type="match status" value="1"/>
</dbReference>
<reference evidence="2" key="1">
    <citation type="submission" date="2023-03" db="EMBL/GenBank/DDBJ databases">
        <authorList>
            <person name="Julca I."/>
        </authorList>
    </citation>
    <scope>NUCLEOTIDE SEQUENCE</scope>
</reference>
<dbReference type="PANTHER" id="PTHR39741">
    <property type="entry name" value="F-BOX DOMAIN CONTAINING PROTEIN, EXPRESSED"/>
    <property type="match status" value="1"/>
</dbReference>
<dbReference type="AlphaFoldDB" id="A0AAV1D2A5"/>
<dbReference type="CDD" id="cd09917">
    <property type="entry name" value="F-box_SF"/>
    <property type="match status" value="1"/>
</dbReference>
<protein>
    <submittedName>
        <fullName evidence="2">OLC1v1039100C1</fullName>
    </submittedName>
</protein>
<dbReference type="Gene3D" id="1.20.1280.50">
    <property type="match status" value="1"/>
</dbReference>
<dbReference type="SMART" id="SM00256">
    <property type="entry name" value="FBOX"/>
    <property type="match status" value="1"/>
</dbReference>
<keyword evidence="3" id="KW-1185">Reference proteome</keyword>